<protein>
    <submittedName>
        <fullName evidence="1">Uncharacterized protein</fullName>
    </submittedName>
</protein>
<organism evidence="1 2">
    <name type="scientific">Penicillium italicum</name>
    <name type="common">Blue mold</name>
    <dbReference type="NCBI Taxonomy" id="40296"/>
    <lineage>
        <taxon>Eukaryota</taxon>
        <taxon>Fungi</taxon>
        <taxon>Dikarya</taxon>
        <taxon>Ascomycota</taxon>
        <taxon>Pezizomycotina</taxon>
        <taxon>Eurotiomycetes</taxon>
        <taxon>Eurotiomycetidae</taxon>
        <taxon>Eurotiales</taxon>
        <taxon>Aspergillaceae</taxon>
        <taxon>Penicillium</taxon>
    </lineage>
</organism>
<evidence type="ECO:0000313" key="1">
    <source>
        <dbReference type="EMBL" id="KGO75602.1"/>
    </source>
</evidence>
<dbReference type="Proteomes" id="UP000030104">
    <property type="component" value="Unassembled WGS sequence"/>
</dbReference>
<comment type="caution">
    <text evidence="1">The sequence shown here is derived from an EMBL/GenBank/DDBJ whole genome shotgun (WGS) entry which is preliminary data.</text>
</comment>
<proteinExistence type="predicted"/>
<dbReference type="HOGENOM" id="CLU_2740835_0_0_1"/>
<dbReference type="AlphaFoldDB" id="A0A0A2L666"/>
<name>A0A0A2L666_PENIT</name>
<evidence type="ECO:0000313" key="2">
    <source>
        <dbReference type="Proteomes" id="UP000030104"/>
    </source>
</evidence>
<reference evidence="1 2" key="1">
    <citation type="journal article" date="2015" name="Mol. Plant Microbe Interact.">
        <title>Genome, transcriptome, and functional analyses of Penicillium expansum provide new insights into secondary metabolism and pathogenicity.</title>
        <authorList>
            <person name="Ballester A.R."/>
            <person name="Marcet-Houben M."/>
            <person name="Levin E."/>
            <person name="Sela N."/>
            <person name="Selma-Lazaro C."/>
            <person name="Carmona L."/>
            <person name="Wisniewski M."/>
            <person name="Droby S."/>
            <person name="Gonzalez-Candelas L."/>
            <person name="Gabaldon T."/>
        </authorList>
    </citation>
    <scope>NUCLEOTIDE SEQUENCE [LARGE SCALE GENOMIC DNA]</scope>
    <source>
        <strain evidence="1 2">PHI-1</strain>
    </source>
</reference>
<dbReference type="EMBL" id="JQGA01000454">
    <property type="protein sequence ID" value="KGO75602.1"/>
    <property type="molecule type" value="Genomic_DNA"/>
</dbReference>
<sequence>MQAQPISSPLQRLDGKQDKWAPRYLCVAQIESMGENLVPWLQGRMKRGKALTVITGDATGSTYRNCEGDDE</sequence>
<accession>A0A0A2L666</accession>
<keyword evidence="2" id="KW-1185">Reference proteome</keyword>
<gene>
    <name evidence="1" type="ORF">PITC_050320</name>
</gene>